<keyword evidence="3" id="KW-1185">Reference proteome</keyword>
<protein>
    <recommendedName>
        <fullName evidence="1">DUF6046 domain-containing protein</fullName>
    </recommendedName>
</protein>
<dbReference type="Proteomes" id="UP000297239">
    <property type="component" value="Unassembled WGS sequence"/>
</dbReference>
<dbReference type="EMBL" id="RQFF01000037">
    <property type="protein sequence ID" value="TGK67092.1"/>
    <property type="molecule type" value="Genomic_DNA"/>
</dbReference>
<organism evidence="2 3">
    <name type="scientific">Leptospira kanakyensis</name>
    <dbReference type="NCBI Taxonomy" id="2484968"/>
    <lineage>
        <taxon>Bacteria</taxon>
        <taxon>Pseudomonadati</taxon>
        <taxon>Spirochaetota</taxon>
        <taxon>Spirochaetia</taxon>
        <taxon>Leptospirales</taxon>
        <taxon>Leptospiraceae</taxon>
        <taxon>Leptospira</taxon>
    </lineage>
</organism>
<feature type="domain" description="DUF6046" evidence="1">
    <location>
        <begin position="38"/>
        <end position="141"/>
    </location>
</feature>
<dbReference type="InterPro" id="IPR046109">
    <property type="entry name" value="DUF6046"/>
</dbReference>
<evidence type="ECO:0000313" key="2">
    <source>
        <dbReference type="EMBL" id="TGK67092.1"/>
    </source>
</evidence>
<dbReference type="AlphaFoldDB" id="A0A6N4Q9G6"/>
<evidence type="ECO:0000259" key="1">
    <source>
        <dbReference type="Pfam" id="PF19512"/>
    </source>
</evidence>
<gene>
    <name evidence="2" type="ORF">EHQ18_18510</name>
</gene>
<name>A0A6N4Q9G6_9LEPT</name>
<accession>A0A6N4Q9G6</accession>
<reference evidence="2" key="1">
    <citation type="journal article" date="2019" name="PLoS Negl. Trop. Dis.">
        <title>Revisiting the worldwide diversity of Leptospira species in the environment.</title>
        <authorList>
            <person name="Vincent A.T."/>
            <person name="Schiettekatte O."/>
            <person name="Bourhy P."/>
            <person name="Veyrier F.J."/>
            <person name="Picardeau M."/>
        </authorList>
    </citation>
    <scope>NUCLEOTIDE SEQUENCE [LARGE SCALE GENOMIC DNA]</scope>
    <source>
        <strain evidence="2">201800293</strain>
    </source>
</reference>
<sequence>MLLDPVPGGPFLGFTAGDLDPLIIGTYTCPRGTKVTGYRPKNHSATQVQGAIGTVKEVVGYDDWHLTIEFEYVSPVGLQAMALKELKEILAVWDQLDSVTVIHPKLNALNIKFILLTKIDLPDEDRAHELPVRLEALSDDPFFDLENPL</sequence>
<comment type="caution">
    <text evidence="2">The sequence shown here is derived from an EMBL/GenBank/DDBJ whole genome shotgun (WGS) entry which is preliminary data.</text>
</comment>
<evidence type="ECO:0000313" key="3">
    <source>
        <dbReference type="Proteomes" id="UP000297239"/>
    </source>
</evidence>
<dbReference type="RefSeq" id="WP_135636387.1">
    <property type="nucleotide sequence ID" value="NZ_RQFE01000031.1"/>
</dbReference>
<dbReference type="Pfam" id="PF19512">
    <property type="entry name" value="DUF6046"/>
    <property type="match status" value="1"/>
</dbReference>
<dbReference type="OrthoDB" id="340906at2"/>
<proteinExistence type="predicted"/>